<evidence type="ECO:0000256" key="5">
    <source>
        <dbReference type="ARBA" id="ARBA00022692"/>
    </source>
</evidence>
<feature type="transmembrane region" description="Helical" evidence="16">
    <location>
        <begin position="465"/>
        <end position="487"/>
    </location>
</feature>
<feature type="repeat" description="WD" evidence="14">
    <location>
        <begin position="1392"/>
        <end position="1418"/>
    </location>
</feature>
<dbReference type="PANTHER" id="PTHR13018:SF149">
    <property type="entry name" value="DOMAIN PROTEIN, PUTATIVE (AFU_ORTHOLOGUE AFUA_3G11660)-RELATED"/>
    <property type="match status" value="1"/>
</dbReference>
<feature type="region of interest" description="Disordered" evidence="15">
    <location>
        <begin position="1202"/>
        <end position="1260"/>
    </location>
</feature>
<feature type="transmembrane region" description="Helical" evidence="16">
    <location>
        <begin position="392"/>
        <end position="422"/>
    </location>
</feature>
<feature type="repeat" description="WD" evidence="14">
    <location>
        <begin position="1486"/>
        <end position="1527"/>
    </location>
</feature>
<evidence type="ECO:0000256" key="15">
    <source>
        <dbReference type="SAM" id="MobiDB-lite"/>
    </source>
</evidence>
<dbReference type="InterPro" id="IPR003864">
    <property type="entry name" value="CSC1/OSCA1-like_7TM"/>
</dbReference>
<dbReference type="Gene3D" id="1.20.1280.50">
    <property type="match status" value="1"/>
</dbReference>
<feature type="transmembrane region" description="Helical" evidence="16">
    <location>
        <begin position="26"/>
        <end position="47"/>
    </location>
</feature>
<dbReference type="PROSITE" id="PS50294">
    <property type="entry name" value="WD_REPEATS_REGION"/>
    <property type="match status" value="4"/>
</dbReference>
<dbReference type="InterPro" id="IPR012675">
    <property type="entry name" value="Beta-grasp_dom_sf"/>
</dbReference>
<gene>
    <name evidence="19" type="ORF">E3P90_02948</name>
</gene>
<organism evidence="19 20">
    <name type="scientific">Wallemia ichthyophaga</name>
    <dbReference type="NCBI Taxonomy" id="245174"/>
    <lineage>
        <taxon>Eukaryota</taxon>
        <taxon>Fungi</taxon>
        <taxon>Dikarya</taxon>
        <taxon>Basidiomycota</taxon>
        <taxon>Wallemiomycotina</taxon>
        <taxon>Wallemiomycetes</taxon>
        <taxon>Wallemiales</taxon>
        <taxon>Wallemiaceae</taxon>
        <taxon>Wallemia</taxon>
    </lineage>
</organism>
<dbReference type="InterPro" id="IPR001041">
    <property type="entry name" value="2Fe-2S_ferredoxin-type"/>
</dbReference>
<dbReference type="PROSITE" id="PS00814">
    <property type="entry name" value="ADX"/>
    <property type="match status" value="1"/>
</dbReference>
<dbReference type="Gene3D" id="2.130.10.10">
    <property type="entry name" value="YVTN repeat-like/Quinoprotein amine dehydrogenase"/>
    <property type="match status" value="1"/>
</dbReference>
<evidence type="ECO:0000256" key="16">
    <source>
        <dbReference type="SAM" id="Phobius"/>
    </source>
</evidence>
<evidence type="ECO:0000313" key="20">
    <source>
        <dbReference type="Proteomes" id="UP000306954"/>
    </source>
</evidence>
<dbReference type="SUPFAM" id="SSF81383">
    <property type="entry name" value="F-box domain"/>
    <property type="match status" value="1"/>
</dbReference>
<evidence type="ECO:0000256" key="10">
    <source>
        <dbReference type="ARBA" id="ARBA00023004"/>
    </source>
</evidence>
<feature type="repeat" description="WD" evidence="14">
    <location>
        <begin position="1333"/>
        <end position="1372"/>
    </location>
</feature>
<accession>A0A4T0GEY2</accession>
<dbReference type="InterPro" id="IPR001810">
    <property type="entry name" value="F-box_dom"/>
</dbReference>
<feature type="region of interest" description="Disordered" evidence="15">
    <location>
        <begin position="1005"/>
        <end position="1074"/>
    </location>
</feature>
<dbReference type="Proteomes" id="UP000306954">
    <property type="component" value="Unassembled WGS sequence"/>
</dbReference>
<evidence type="ECO:0000256" key="4">
    <source>
        <dbReference type="ARBA" id="ARBA00022574"/>
    </source>
</evidence>
<dbReference type="InterPro" id="IPR018298">
    <property type="entry name" value="Adrenodoxin_Fe-S_BS"/>
</dbReference>
<dbReference type="Pfam" id="PF00400">
    <property type="entry name" value="WD40"/>
    <property type="match status" value="6"/>
</dbReference>
<dbReference type="PROSITE" id="PS50181">
    <property type="entry name" value="FBOX"/>
    <property type="match status" value="1"/>
</dbReference>
<dbReference type="GO" id="GO:0140647">
    <property type="term" value="P:P450-containing electron transport chain"/>
    <property type="evidence" value="ECO:0007669"/>
    <property type="project" value="InterPro"/>
</dbReference>
<evidence type="ECO:0000256" key="7">
    <source>
        <dbReference type="ARBA" id="ARBA00022723"/>
    </source>
</evidence>
<dbReference type="PANTHER" id="PTHR13018">
    <property type="entry name" value="PROBABLE MEMBRANE PROTEIN DUF221-RELATED"/>
    <property type="match status" value="1"/>
</dbReference>
<dbReference type="InterPro" id="IPR032880">
    <property type="entry name" value="CSC1/OSCA1-like_N"/>
</dbReference>
<evidence type="ECO:0000256" key="1">
    <source>
        <dbReference type="ARBA" id="ARBA00004141"/>
    </source>
</evidence>
<dbReference type="Pfam" id="PF14703">
    <property type="entry name" value="PHM7_cyt"/>
    <property type="match status" value="1"/>
</dbReference>
<feature type="compositionally biased region" description="Basic and acidic residues" evidence="15">
    <location>
        <begin position="1050"/>
        <end position="1062"/>
    </location>
</feature>
<dbReference type="Gene3D" id="3.10.20.30">
    <property type="match status" value="1"/>
</dbReference>
<keyword evidence="9 16" id="KW-1133">Transmembrane helix</keyword>
<dbReference type="GO" id="GO:0005227">
    <property type="term" value="F:calcium-activated cation channel activity"/>
    <property type="evidence" value="ECO:0007669"/>
    <property type="project" value="InterPro"/>
</dbReference>
<dbReference type="Pfam" id="PF00111">
    <property type="entry name" value="Fer2"/>
    <property type="match status" value="1"/>
</dbReference>
<protein>
    <submittedName>
        <fullName evidence="19">Uncharacterized protein</fullName>
    </submittedName>
</protein>
<dbReference type="InterPro" id="IPR027815">
    <property type="entry name" value="CSC1/OSCA1-like_cyt"/>
</dbReference>
<dbReference type="PROSITE" id="PS00678">
    <property type="entry name" value="WD_REPEATS_1"/>
    <property type="match status" value="2"/>
</dbReference>
<evidence type="ECO:0000256" key="12">
    <source>
        <dbReference type="ARBA" id="ARBA00023136"/>
    </source>
</evidence>
<dbReference type="CDD" id="cd00200">
    <property type="entry name" value="WD40"/>
    <property type="match status" value="1"/>
</dbReference>
<dbReference type="InterPro" id="IPR015943">
    <property type="entry name" value="WD40/YVTN_repeat-like_dom_sf"/>
</dbReference>
<feature type="compositionally biased region" description="Low complexity" evidence="15">
    <location>
        <begin position="1031"/>
        <end position="1040"/>
    </location>
</feature>
<evidence type="ECO:0000256" key="2">
    <source>
        <dbReference type="ARBA" id="ARBA00007779"/>
    </source>
</evidence>
<dbReference type="InterPro" id="IPR045122">
    <property type="entry name" value="Csc1-like"/>
</dbReference>
<dbReference type="GO" id="GO:0046872">
    <property type="term" value="F:metal ion binding"/>
    <property type="evidence" value="ECO:0007669"/>
    <property type="project" value="UniProtKB-KW"/>
</dbReference>
<dbReference type="PRINTS" id="PR00320">
    <property type="entry name" value="GPROTEINBRPT"/>
</dbReference>
<feature type="transmembrane region" description="Helical" evidence="16">
    <location>
        <begin position="105"/>
        <end position="127"/>
    </location>
</feature>
<evidence type="ECO:0000259" key="18">
    <source>
        <dbReference type="PROSITE" id="PS51085"/>
    </source>
</evidence>
<keyword evidence="6" id="KW-0001">2Fe-2S</keyword>
<keyword evidence="7" id="KW-0479">Metal-binding</keyword>
<comment type="similarity">
    <text evidence="2">Belongs to the CSC1 (TC 1.A.17) family.</text>
</comment>
<feature type="transmembrane region" description="Helical" evidence="16">
    <location>
        <begin position="428"/>
        <end position="445"/>
    </location>
</feature>
<dbReference type="EMBL" id="SPOF01000033">
    <property type="protein sequence ID" value="TIB10182.1"/>
    <property type="molecule type" value="Genomic_DNA"/>
</dbReference>
<feature type="repeat" description="WD" evidence="14">
    <location>
        <begin position="1446"/>
        <end position="1485"/>
    </location>
</feature>
<feature type="domain" description="2Fe-2S ferredoxin-type" evidence="18">
    <location>
        <begin position="1719"/>
        <end position="1822"/>
    </location>
</feature>
<evidence type="ECO:0000313" key="19">
    <source>
        <dbReference type="EMBL" id="TIB10182.1"/>
    </source>
</evidence>
<dbReference type="InterPro" id="IPR036322">
    <property type="entry name" value="WD40_repeat_dom_sf"/>
</dbReference>
<dbReference type="InterPro" id="IPR020472">
    <property type="entry name" value="WD40_PAC1"/>
</dbReference>
<name>A0A4T0GEY2_WALIC</name>
<dbReference type="InterPro" id="IPR001055">
    <property type="entry name" value="Adrenodoxin-like"/>
</dbReference>
<dbReference type="PROSITE" id="PS50082">
    <property type="entry name" value="WD_REPEATS_2"/>
    <property type="match status" value="6"/>
</dbReference>
<dbReference type="SUPFAM" id="SSF50978">
    <property type="entry name" value="WD40 repeat-like"/>
    <property type="match status" value="1"/>
</dbReference>
<dbReference type="PROSITE" id="PS51085">
    <property type="entry name" value="2FE2S_FER_2"/>
    <property type="match status" value="1"/>
</dbReference>
<evidence type="ECO:0000259" key="17">
    <source>
        <dbReference type="PROSITE" id="PS50181"/>
    </source>
</evidence>
<feature type="compositionally biased region" description="Polar residues" evidence="15">
    <location>
        <begin position="1219"/>
        <end position="1238"/>
    </location>
</feature>
<evidence type="ECO:0000256" key="11">
    <source>
        <dbReference type="ARBA" id="ARBA00023014"/>
    </source>
</evidence>
<dbReference type="GO" id="GO:0005886">
    <property type="term" value="C:plasma membrane"/>
    <property type="evidence" value="ECO:0007669"/>
    <property type="project" value="TreeGrafter"/>
</dbReference>
<comment type="subcellular location">
    <subcellularLocation>
        <location evidence="1">Membrane</location>
        <topology evidence="1">Multi-pass membrane protein</topology>
    </subcellularLocation>
</comment>
<evidence type="ECO:0000256" key="14">
    <source>
        <dbReference type="PROSITE-ProRule" id="PRU00221"/>
    </source>
</evidence>
<feature type="domain" description="F-box" evidence="17">
    <location>
        <begin position="1128"/>
        <end position="1175"/>
    </location>
</feature>
<keyword evidence="12 16" id="KW-0472">Membrane</keyword>
<dbReference type="Pfam" id="PF02714">
    <property type="entry name" value="RSN1_7TM"/>
    <property type="match status" value="1"/>
</dbReference>
<sequence length="1831" mass="205914">MVDFADISEDALRTYNNSKHVDASAVWLQFAVMTSVSLIVVLLFSLLRPRNKVVYAPKAKQSLDAVKHLPKLNDSLFSWVKPMFSMKESQLVDKIGLDAVTFIRFLRLLCEVFGCIVVICCGALIPINTVYNYKYIDEADRTWLDATTIIAVSGRVLWAHCAAAYFIVAVVLWRIWVHTREMVTLRKEWFRSEEYQTSLYARTLLIQNLPKKLMSDRGLLSILKSDPNALNSRKNKRSIEVPYEFSSTHVSRRVGKLPTFIEKHNNAVKKLEQTLTTYFKKGTIANRPRPLHRVGGFLCFGGKQVDAITYYTDKIKRYETQIEATRDNHEFKKAENFGFASLVSIPAAHVVAQKCRNKHPNGTNIELAPNPRDIIWSNLTNPPSGITKMWGWLFLAFVCFLNTVPLVFISFLANISATAVYFEGLRDWQMAGIFAYYLPIIIRKLTQYKGAATESRLDRAVIARLFAFLIISQLFIFTLIGVAFRLISSIVSHAHDQNSLSEITATLKSLPSDIESAYVSQASFWLKWFPMRGFLVFFDLAQLTNLIFIFIRTHVFGRTPRDIKEWTSPPPFEYAVYYASMLFMASVAMIYAPIAPLVAAAAFIIFLISAFVQKYQLMYVFVTGVETGGRIWNVIMNRMLFSLIAMQLIVLLSLGLKMGWGYGKWAAAIPPIIAVIVFKYMLNRKFSKQFYYYLPGSVEAATSKVHNQNADVNRGRLAKRFGHAALHADLFTIQVHDKHVHLLEQVLPEFTHKSNNFKEEIVSDGLKFEAVTEEQLEELPIRDRGEMDWDFRSLNSAVAGNNIDRTGAGTPGSMYSYYQSTGPTLAFNKGGMPSILESKDTLAEQAHNNDFGISTGSLHKVDESYERPLLDSMRNNQGVYSPVNLNDEEDEATPTVNTFSRPINAFDRPMPQRMDSFESELSEASVNSATDSQKHFINLEPTVQTEIVTTTKKTIIDYPEIPVNSLRSEPLQLNRKQYPLCTSQLPESVASFNFSLPNGHTASYQSYDVHRQRSMDSPPKKKLRDEGVGVVGSSGSVRSPLPSPLASPPRFERSSEWDDSGAHHSHSHTSSHTHNNTLPVLLSFPHLLNVYPSLSTATQSHILLNLLRLSDITAIRNVHEFISPALQKDFVADLPLEISSLILNQLDIDDLGRAATVSKTWRRLIDQDRAAWKSAGIRSDLWFGDEDHLVAQRQEAYQHANRTTHCASLEEAEQDSIHKTQVTHSSQPTYPSHASRTPLTPPPVASSESSTPPAKSPSIWKSHPYKHILKKRHAVRNNWFENEPRSSIEFERHGQNVVTCLQFDSDKIVTASDGDDKSIDISCTKTGRLRKRLRGHTGGVWALQYVGDTLVSGATDRTVRVWDIPSGRCTHVLWGHFSTVRCLAIIMPKWNVSTREYEPPYPIIVSGSRDFTIRIWRLPSPTRDEPWTINDGDVRARDNPWPLKLLSGHTNAVRSVAGDGRTLVSGSYDFTVRIWDTVTGNVQHVLRGHNDMVYKVVLDAPRNRCASGSYDGSVKVWSTDKGEQLQSLDGHSSLVGLLGLNSNSLISAGADSNLKIWNLRSGECEHVLDGHDSAISCMAHDEQKIISGSDGMLKMWNARDGKLKKDILSNLMHIWQVAISDRYLVAASNKMSGQTFINVFDFGTELGDEEVEYSRLNWEPQWWTPTKRNQQRQSQANQIERIPDTTQPNTTVISSGLKKGKGAFYSLYSPATVSHGPSIKVHFVDSKKNPIKTIETHEGDDLLHLAHEWDVDLEGACEASCACSTCHVILQPQVFDQLEEPSDDENDMLDLAFGLTDTSRLGCQVHVAKSMDGMVVQLPSATRNMFVDGQS</sequence>
<keyword evidence="10" id="KW-0408">Iron</keyword>
<dbReference type="InterPro" id="IPR001680">
    <property type="entry name" value="WD40_rpt"/>
</dbReference>
<feature type="transmembrane region" description="Helical" evidence="16">
    <location>
        <begin position="157"/>
        <end position="177"/>
    </location>
</feature>
<dbReference type="InterPro" id="IPR019775">
    <property type="entry name" value="WD40_repeat_CS"/>
</dbReference>
<keyword evidence="5 16" id="KW-0812">Transmembrane</keyword>
<dbReference type="SMART" id="SM00256">
    <property type="entry name" value="FBOX"/>
    <property type="match status" value="1"/>
</dbReference>
<dbReference type="Pfam" id="PF12937">
    <property type="entry name" value="F-box-like"/>
    <property type="match status" value="1"/>
</dbReference>
<dbReference type="SMART" id="SM00320">
    <property type="entry name" value="WD40"/>
    <property type="match status" value="6"/>
</dbReference>
<keyword evidence="11" id="KW-0411">Iron-sulfur</keyword>
<dbReference type="SUPFAM" id="SSF54292">
    <property type="entry name" value="2Fe-2S ferredoxin-like"/>
    <property type="match status" value="1"/>
</dbReference>
<dbReference type="GO" id="GO:0051537">
    <property type="term" value="F:2 iron, 2 sulfur cluster binding"/>
    <property type="evidence" value="ECO:0007669"/>
    <property type="project" value="UniProtKB-KW"/>
</dbReference>
<feature type="transmembrane region" description="Helical" evidence="16">
    <location>
        <begin position="634"/>
        <end position="656"/>
    </location>
</feature>
<feature type="region of interest" description="Disordered" evidence="15">
    <location>
        <begin position="1666"/>
        <end position="1688"/>
    </location>
</feature>
<feature type="transmembrane region" description="Helical" evidence="16">
    <location>
        <begin position="662"/>
        <end position="682"/>
    </location>
</feature>
<comment type="caution">
    <text evidence="19">The sequence shown here is derived from an EMBL/GenBank/DDBJ whole genome shotgun (WGS) entry which is preliminary data.</text>
</comment>
<proteinExistence type="inferred from homology"/>
<reference evidence="19 20" key="1">
    <citation type="submission" date="2019-03" db="EMBL/GenBank/DDBJ databases">
        <title>Sequencing 23 genomes of Wallemia ichthyophaga.</title>
        <authorList>
            <person name="Gostincar C."/>
        </authorList>
    </citation>
    <scope>NUCLEOTIDE SEQUENCE [LARGE SCALE GENOMIC DNA]</scope>
    <source>
        <strain evidence="19 20">EXF-8621</strain>
    </source>
</reference>
<evidence type="ECO:0000256" key="6">
    <source>
        <dbReference type="ARBA" id="ARBA00022714"/>
    </source>
</evidence>
<dbReference type="CDD" id="cd00207">
    <property type="entry name" value="fer2"/>
    <property type="match status" value="1"/>
</dbReference>
<comment type="cofactor">
    <cofactor evidence="13">
        <name>[2Fe-2S] cluster</name>
        <dbReference type="ChEBI" id="CHEBI:190135"/>
    </cofactor>
</comment>
<feature type="repeat" description="WD" evidence="14">
    <location>
        <begin position="1528"/>
        <end position="1567"/>
    </location>
</feature>
<keyword evidence="3" id="KW-0813">Transport</keyword>
<keyword evidence="4 14" id="KW-0853">WD repeat</keyword>
<evidence type="ECO:0000256" key="9">
    <source>
        <dbReference type="ARBA" id="ARBA00022989"/>
    </source>
</evidence>
<keyword evidence="8" id="KW-0677">Repeat</keyword>
<feature type="region of interest" description="Disordered" evidence="15">
    <location>
        <begin position="885"/>
        <end position="909"/>
    </location>
</feature>
<dbReference type="PRINTS" id="PR00355">
    <property type="entry name" value="ADRENODOXIN"/>
</dbReference>
<dbReference type="InterPro" id="IPR036047">
    <property type="entry name" value="F-box-like_dom_sf"/>
</dbReference>
<feature type="transmembrane region" description="Helical" evidence="16">
    <location>
        <begin position="600"/>
        <end position="622"/>
    </location>
</feature>
<feature type="repeat" description="WD" evidence="14">
    <location>
        <begin position="1568"/>
        <end position="1606"/>
    </location>
</feature>
<feature type="transmembrane region" description="Helical" evidence="16">
    <location>
        <begin position="534"/>
        <end position="553"/>
    </location>
</feature>
<evidence type="ECO:0000256" key="3">
    <source>
        <dbReference type="ARBA" id="ARBA00022448"/>
    </source>
</evidence>
<evidence type="ECO:0000256" key="13">
    <source>
        <dbReference type="ARBA" id="ARBA00034078"/>
    </source>
</evidence>
<dbReference type="Pfam" id="PF13967">
    <property type="entry name" value="RSN1_TM"/>
    <property type="match status" value="1"/>
</dbReference>
<dbReference type="InterPro" id="IPR036010">
    <property type="entry name" value="2Fe-2S_ferredoxin-like_sf"/>
</dbReference>
<evidence type="ECO:0000256" key="8">
    <source>
        <dbReference type="ARBA" id="ARBA00022737"/>
    </source>
</evidence>